<feature type="transmembrane region" description="Helical" evidence="8">
    <location>
        <begin position="1022"/>
        <end position="1044"/>
    </location>
</feature>
<feature type="region of interest" description="Disordered" evidence="7">
    <location>
        <begin position="243"/>
        <end position="277"/>
    </location>
</feature>
<organism evidence="10 11">
    <name type="scientific">Huso huso</name>
    <name type="common">Beluga</name>
    <name type="synonym">Acipenser huso</name>
    <dbReference type="NCBI Taxonomy" id="61971"/>
    <lineage>
        <taxon>Eukaryota</taxon>
        <taxon>Metazoa</taxon>
        <taxon>Chordata</taxon>
        <taxon>Craniata</taxon>
        <taxon>Vertebrata</taxon>
        <taxon>Euteleostomi</taxon>
        <taxon>Actinopterygii</taxon>
        <taxon>Chondrostei</taxon>
        <taxon>Acipenseriformes</taxon>
        <taxon>Acipenseridae</taxon>
        <taxon>Huso</taxon>
    </lineage>
</organism>
<protein>
    <submittedName>
        <fullName evidence="10">Protein dispatched-like protein 2-like isoform X1</fullName>
    </submittedName>
</protein>
<proteinExistence type="inferred from homology"/>
<gene>
    <name evidence="10" type="ORF">HHUSO_G17796</name>
</gene>
<feature type="transmembrane region" description="Helical" evidence="8">
    <location>
        <begin position="183"/>
        <end position="205"/>
    </location>
</feature>
<keyword evidence="5" id="KW-0325">Glycoprotein</keyword>
<sequence length="1510" mass="165111">MDALSVSEGNAADVTIMDSDAGESAEQESSTREMVEEPQSAGEPRPGLIQTEGAPPSPPGTAPLSQLYHQVPGGIAPHDSPLLRRCRYCGHRQPTTASPRPEHCPITDSPRPDRPPAAVRTALSCSSSPAPSGRDTVHCHWLQGSHDSRNHQPVQHHVVTVRHESQHRIPRSYSQLIADWPKAVLITCAVVFLAFSLAGVLIGPLPDFSDPLSGFEPRGTEIGTRMHAWSKLQESTEPGKLLSLSPNQSFLSEKKGGAVGEREAVPPGPETKEKRKRRMVERDFTQDSSFCSSPNISFAQLVFRSGNSDSLWSLSAIHSMCKMDQERIRSHSHFQNLCLRQGGEGGQCCPSWSLGNYLAALENVTCEELSEQQLSDRLQQLRRCAPYYHQGSLAPACGERGKPGRCSAVPDQCKSSSAIYQILHYLVDKDFLGPQTTGYQVPSLKYSLLILPLGRGDSLMDIYLQNLEGWDLRFGTTAITGMDLGIKKQLFCYYLVRDLVYPLLGAVTLVLATALYLRSLLLAVVTLGAVLGSLGVSYFFYKLAFRLTFFPFLNLAAVLVLLGSCANQAFTFSDLWGLQLSQKPPALLDKRVSRVLHEAGYLTVVSGLTSSAAFYSGYLSSITAVRCFSLYLGTATLVSSLAALVWLPCSLVLRERYSHVTVSPRPAGRVCCAPSSGGFWDSSSRKRCLFSLARKMRSLSRGMTSTSDLLFLKVLPCGVVKFRYIWVCWFTTLAAGGTYITCVDPGMKLPVLESQATQLFRSSHPFERYDAEYRHQFMFQRLQSGEEKPMVVTLVWGVLPVDNGDHLDPRSTGSLVMDPDFNMSSPEAQVWLLELCGRTRNQSFYWEQWEGERDRGESVCLVERLVRWMSSRQCSLNDNDNGLCCNHIPFPYRPAVFQHCLGIFTAERREEEEKRGLRSDSGSVRFDSKGRAAALALVFGTTYRYSFNYNQTALFYQEIDAWFLGEMSGAPPGLRGGWFVSHLGLYDLQQCLSSETLVVMGFSVALVFTTLLLTTWNVLLSVYGAAAVGGSVFVTAGLLVLLEWQLSGLEALFISAAAGLSVDFAANYCVSYSLSPHSDRLGRVAHSLKRMGCPVALGAGSYFCAGILMLPATALVFRKLGIFLLLVKCVACGFATFFFQSLCCFCGPQKNCGQILWPCAAAGVDAGGHNTKQDGSAPGAAATRSAANGAFGCRSRARRSFGKGGGRGGEQLCQNQQKQGGGGGGRGRGGEEEHYELQPLARQLSDSFENSTCTSKLSNRPSVLSEEIQFRGLSPRRTVLGRSGEEEQGEAGRGENRGCHLHTCPPPPALQTSSPYRENLLRPMASAPPLGDQAQDRLLCRRCQGQTGGLRHWRATSLSSSSSMEDITQRLDSRHPSVSDEGGAAGSSYQHHPHRRLLSSQSQSSFDGLEDSNETCLSDMEGGPPTPLPPAKPQEEGPPGHLNGKRDTLRLALRETVFDEAPPVAGRGRASHGEQQPVILPNSKPDLPDVWIRREEEEEEEGGEGREDNS</sequence>
<dbReference type="PANTHER" id="PTHR45951">
    <property type="entry name" value="PROTEIN DISPATCHED-RELATED"/>
    <property type="match status" value="1"/>
</dbReference>
<comment type="caution">
    <text evidence="10">The sequence shown here is derived from an EMBL/GenBank/DDBJ whole genome shotgun (WGS) entry which is preliminary data.</text>
</comment>
<feature type="transmembrane region" description="Helical" evidence="8">
    <location>
        <begin position="997"/>
        <end position="1016"/>
    </location>
</feature>
<dbReference type="InterPro" id="IPR000731">
    <property type="entry name" value="SSD"/>
</dbReference>
<keyword evidence="4 8" id="KW-0472">Membrane</keyword>
<feature type="transmembrane region" description="Helical" evidence="8">
    <location>
        <begin position="499"/>
        <end position="517"/>
    </location>
</feature>
<feature type="compositionally biased region" description="Polar residues" evidence="7">
    <location>
        <begin position="1356"/>
        <end position="1366"/>
    </location>
</feature>
<feature type="region of interest" description="Disordered" evidence="7">
    <location>
        <begin position="1201"/>
        <end position="1234"/>
    </location>
</feature>
<feature type="domain" description="SSD" evidence="9">
    <location>
        <begin position="517"/>
        <end position="653"/>
    </location>
</feature>
<reference evidence="10 11" key="1">
    <citation type="submission" date="2021-05" db="EMBL/GenBank/DDBJ databases">
        <authorList>
            <person name="Zahm M."/>
            <person name="Klopp C."/>
            <person name="Cabau C."/>
            <person name="Kuhl H."/>
            <person name="Suciu R."/>
            <person name="Ciorpac M."/>
            <person name="Holostenco D."/>
            <person name="Gessner J."/>
            <person name="Wuertz S."/>
            <person name="Hohne C."/>
            <person name="Stock M."/>
            <person name="Gislard M."/>
            <person name="Lluch J."/>
            <person name="Milhes M."/>
            <person name="Lampietro C."/>
            <person name="Lopez Roques C."/>
            <person name="Donnadieu C."/>
            <person name="Du K."/>
            <person name="Schartl M."/>
            <person name="Guiguen Y."/>
        </authorList>
    </citation>
    <scope>NUCLEOTIDE SEQUENCE [LARGE SCALE GENOMIC DNA]</scope>
    <source>
        <strain evidence="10">Hh-F2</strain>
        <tissue evidence="10">Blood</tissue>
    </source>
</reference>
<feature type="compositionally biased region" description="Basic and acidic residues" evidence="7">
    <location>
        <begin position="1444"/>
        <end position="1457"/>
    </location>
</feature>
<dbReference type="PANTHER" id="PTHR45951:SF2">
    <property type="entry name" value="PROTEIN DISPATCHED HOMOLOG 2"/>
    <property type="match status" value="1"/>
</dbReference>
<evidence type="ECO:0000256" key="6">
    <source>
        <dbReference type="ARBA" id="ARBA00038046"/>
    </source>
</evidence>
<feature type="transmembrane region" description="Helical" evidence="8">
    <location>
        <begin position="522"/>
        <end position="541"/>
    </location>
</feature>
<feature type="compositionally biased region" description="Basic and acidic residues" evidence="7">
    <location>
        <begin position="100"/>
        <end position="114"/>
    </location>
</feature>
<feature type="compositionally biased region" description="Basic and acidic residues" evidence="7">
    <location>
        <begin position="252"/>
        <end position="264"/>
    </location>
</feature>
<feature type="transmembrane region" description="Helical" evidence="8">
    <location>
        <begin position="553"/>
        <end position="578"/>
    </location>
</feature>
<accession>A0ABR0Z9M4</accession>
<feature type="region of interest" description="Disordered" evidence="7">
    <location>
        <begin position="1"/>
        <end position="62"/>
    </location>
</feature>
<dbReference type="SUPFAM" id="SSF82866">
    <property type="entry name" value="Multidrug efflux transporter AcrB transmembrane domain"/>
    <property type="match status" value="2"/>
</dbReference>
<evidence type="ECO:0000313" key="10">
    <source>
        <dbReference type="EMBL" id="KAK6481522.1"/>
    </source>
</evidence>
<dbReference type="PROSITE" id="PS50156">
    <property type="entry name" value="SSD"/>
    <property type="match status" value="1"/>
</dbReference>
<feature type="transmembrane region" description="Helical" evidence="8">
    <location>
        <begin position="599"/>
        <end position="618"/>
    </location>
</feature>
<evidence type="ECO:0000259" key="9">
    <source>
        <dbReference type="PROSITE" id="PS50156"/>
    </source>
</evidence>
<feature type="region of interest" description="Disordered" evidence="7">
    <location>
        <begin position="1351"/>
        <end position="1510"/>
    </location>
</feature>
<evidence type="ECO:0000256" key="2">
    <source>
        <dbReference type="ARBA" id="ARBA00022692"/>
    </source>
</evidence>
<dbReference type="EMBL" id="JAHFZB010000015">
    <property type="protein sequence ID" value="KAK6481522.1"/>
    <property type="molecule type" value="Genomic_DNA"/>
</dbReference>
<comment type="subcellular location">
    <subcellularLocation>
        <location evidence="1">Membrane</location>
        <topology evidence="1">Multi-pass membrane protein</topology>
    </subcellularLocation>
</comment>
<evidence type="ECO:0000256" key="7">
    <source>
        <dbReference type="SAM" id="MobiDB-lite"/>
    </source>
</evidence>
<feature type="transmembrane region" description="Helical" evidence="8">
    <location>
        <begin position="630"/>
        <end position="653"/>
    </location>
</feature>
<evidence type="ECO:0000256" key="8">
    <source>
        <dbReference type="SAM" id="Phobius"/>
    </source>
</evidence>
<feature type="transmembrane region" description="Helical" evidence="8">
    <location>
        <begin position="1095"/>
        <end position="1117"/>
    </location>
</feature>
<comment type="similarity">
    <text evidence="6">Belongs to the dispatched family.</text>
</comment>
<feature type="region of interest" description="Disordered" evidence="7">
    <location>
        <begin position="93"/>
        <end position="118"/>
    </location>
</feature>
<feature type="transmembrane region" description="Helical" evidence="8">
    <location>
        <begin position="1051"/>
        <end position="1075"/>
    </location>
</feature>
<evidence type="ECO:0000256" key="5">
    <source>
        <dbReference type="ARBA" id="ARBA00023180"/>
    </source>
</evidence>
<dbReference type="Gene3D" id="1.20.1640.10">
    <property type="entry name" value="Multidrug efflux transporter AcrB transmembrane domain"/>
    <property type="match status" value="1"/>
</dbReference>
<evidence type="ECO:0000256" key="1">
    <source>
        <dbReference type="ARBA" id="ARBA00004141"/>
    </source>
</evidence>
<keyword evidence="2 8" id="KW-0812">Transmembrane</keyword>
<keyword evidence="3 8" id="KW-1133">Transmembrane helix</keyword>
<dbReference type="InterPro" id="IPR052081">
    <property type="entry name" value="Dispatched_Hh_regulator"/>
</dbReference>
<evidence type="ECO:0000256" key="4">
    <source>
        <dbReference type="ARBA" id="ARBA00023136"/>
    </source>
</evidence>
<dbReference type="Proteomes" id="UP001369086">
    <property type="component" value="Unassembled WGS sequence"/>
</dbReference>
<evidence type="ECO:0000313" key="11">
    <source>
        <dbReference type="Proteomes" id="UP001369086"/>
    </source>
</evidence>
<feature type="region of interest" description="Disordered" evidence="7">
    <location>
        <begin position="1275"/>
        <end position="1314"/>
    </location>
</feature>
<name>A0ABR0Z9M4_HUSHU</name>
<keyword evidence="11" id="KW-1185">Reference proteome</keyword>
<evidence type="ECO:0000256" key="3">
    <source>
        <dbReference type="ARBA" id="ARBA00022989"/>
    </source>
</evidence>
<feature type="compositionally biased region" description="Basic and acidic residues" evidence="7">
    <location>
        <begin position="1367"/>
        <end position="1378"/>
    </location>
</feature>